<evidence type="ECO:0000313" key="2">
    <source>
        <dbReference type="EMBL" id="GAA2481930.1"/>
    </source>
</evidence>
<protein>
    <recommendedName>
        <fullName evidence="4">BON domain-containing protein</fullName>
    </recommendedName>
</protein>
<feature type="region of interest" description="Disordered" evidence="1">
    <location>
        <begin position="1"/>
        <end position="22"/>
    </location>
</feature>
<sequence>MRDEAPASRLTGVTGSRSDTSDRLTARLQRALGASEAVRITRSIPGADVLEGFVIASGAKWTLLASLADDFTIDGHIAIRTRQVERVQRHPQRDGATRLLTQRGHWPPPTLNPMSPLDDTRVLIHGLAAQSPTVSLFVETDDPDVCFIGVPVERTDRSAVLDEISPEATWEDTVSRWRYRDITRVDVGCRYEAAPVEAAGPPPTR</sequence>
<reference evidence="3" key="1">
    <citation type="journal article" date="2019" name="Int. J. Syst. Evol. Microbiol.">
        <title>The Global Catalogue of Microorganisms (GCM) 10K type strain sequencing project: providing services to taxonomists for standard genome sequencing and annotation.</title>
        <authorList>
            <consortium name="The Broad Institute Genomics Platform"/>
            <consortium name="The Broad Institute Genome Sequencing Center for Infectious Disease"/>
            <person name="Wu L."/>
            <person name="Ma J."/>
        </authorList>
    </citation>
    <scope>NUCLEOTIDE SEQUENCE [LARGE SCALE GENOMIC DNA]</scope>
    <source>
        <strain evidence="3">JCM 16259</strain>
    </source>
</reference>
<dbReference type="Proteomes" id="UP001500730">
    <property type="component" value="Unassembled WGS sequence"/>
</dbReference>
<proteinExistence type="predicted"/>
<dbReference type="EMBL" id="BAAARE010000007">
    <property type="protein sequence ID" value="GAA2481930.1"/>
    <property type="molecule type" value="Genomic_DNA"/>
</dbReference>
<name>A0ABP5YN70_9MICO</name>
<keyword evidence="3" id="KW-1185">Reference proteome</keyword>
<evidence type="ECO:0000313" key="3">
    <source>
        <dbReference type="Proteomes" id="UP001500730"/>
    </source>
</evidence>
<comment type="caution">
    <text evidence="2">The sequence shown here is derived from an EMBL/GenBank/DDBJ whole genome shotgun (WGS) entry which is preliminary data.</text>
</comment>
<organism evidence="2 3">
    <name type="scientific">Terrabacter carboxydivorans</name>
    <dbReference type="NCBI Taxonomy" id="619730"/>
    <lineage>
        <taxon>Bacteria</taxon>
        <taxon>Bacillati</taxon>
        <taxon>Actinomycetota</taxon>
        <taxon>Actinomycetes</taxon>
        <taxon>Micrococcales</taxon>
        <taxon>Intrasporangiaceae</taxon>
        <taxon>Terrabacter</taxon>
    </lineage>
</organism>
<gene>
    <name evidence="2" type="ORF">GCM10009858_19640</name>
</gene>
<accession>A0ABP5YN70</accession>
<evidence type="ECO:0008006" key="4">
    <source>
        <dbReference type="Google" id="ProtNLM"/>
    </source>
</evidence>
<evidence type="ECO:0000256" key="1">
    <source>
        <dbReference type="SAM" id="MobiDB-lite"/>
    </source>
</evidence>